<reference evidence="2" key="1">
    <citation type="submission" date="2016-10" db="EMBL/GenBank/DDBJ databases">
        <authorList>
            <person name="Varghese N."/>
            <person name="Submissions S."/>
        </authorList>
    </citation>
    <scope>NUCLEOTIDE SEQUENCE [LARGE SCALE GENOMIC DNA]</scope>
    <source>
        <strain evidence="2">CCM 7469</strain>
    </source>
</reference>
<name>A0A1G8BWY0_9PSED</name>
<gene>
    <name evidence="1" type="ORF">SAMN05216272_101274</name>
</gene>
<keyword evidence="2" id="KW-1185">Reference proteome</keyword>
<proteinExistence type="predicted"/>
<evidence type="ECO:0000313" key="1">
    <source>
        <dbReference type="EMBL" id="SDH37737.1"/>
    </source>
</evidence>
<protein>
    <submittedName>
        <fullName evidence="1">Uncharacterized protein</fullName>
    </submittedName>
</protein>
<dbReference type="AlphaFoldDB" id="A0A1G8BWY0"/>
<dbReference type="EMBL" id="FNDS01000001">
    <property type="protein sequence ID" value="SDH37737.1"/>
    <property type="molecule type" value="Genomic_DNA"/>
</dbReference>
<dbReference type="Proteomes" id="UP000199636">
    <property type="component" value="Unassembled WGS sequence"/>
</dbReference>
<sequence>MNAEGLQRNFTARDRARPLRSLCARLLALGTLLLLCAGGAEAGRELPSGMLVGVVDSAQFPVITLKRPKPGLLTRIITLWMYDGTISYPVAPSVRIRNQNNLFVVSGLMPQLKDKFVALKSGLNGEVNQIWVLSEAEAEEYITRPGTLFPPVATLSGSSASTSSSTSE</sequence>
<dbReference type="STRING" id="428992.SAMN05216272_101274"/>
<organism evidence="1 2">
    <name type="scientific">Pseudomonas panipatensis</name>
    <dbReference type="NCBI Taxonomy" id="428992"/>
    <lineage>
        <taxon>Bacteria</taxon>
        <taxon>Pseudomonadati</taxon>
        <taxon>Pseudomonadota</taxon>
        <taxon>Gammaproteobacteria</taxon>
        <taxon>Pseudomonadales</taxon>
        <taxon>Pseudomonadaceae</taxon>
        <taxon>Pseudomonas</taxon>
    </lineage>
</organism>
<accession>A0A1G8BWY0</accession>
<dbReference type="RefSeq" id="WP_244507126.1">
    <property type="nucleotide sequence ID" value="NZ_FNDS01000001.1"/>
</dbReference>
<evidence type="ECO:0000313" key="2">
    <source>
        <dbReference type="Proteomes" id="UP000199636"/>
    </source>
</evidence>